<reference evidence="1" key="1">
    <citation type="submission" date="2023-04" db="EMBL/GenBank/DDBJ databases">
        <title>Complete genome sequence of a phthalic acid esters degrading bacterial strain.</title>
        <authorList>
            <person name="Weng L."/>
            <person name="Jia Y."/>
            <person name="Ren L."/>
        </authorList>
    </citation>
    <scope>NUCLEOTIDE SEQUENCE</scope>
    <source>
        <strain evidence="1">RL-LY01</strain>
    </source>
</reference>
<proteinExistence type="predicted"/>
<gene>
    <name evidence="1" type="ORF">P9A14_21490</name>
</gene>
<name>A0AAX3T776_9ACTN</name>
<protein>
    <recommendedName>
        <fullName evidence="3">WXG100 family type VII secretion target</fullName>
    </recommendedName>
</protein>
<sequence length="385" mass="39576">MSWNPEVMTSIANGITRLQAHLEVEAPKAGDPVINLTRAQWTGVARGPADDRAEGITRWIRGVADEFGDLASVLTNGQSNIRDAMKALETRTSLADSDGYVLDRGSREYTVNFDAGRAPEGAEYDAGRAYEHHAALIGLGTAADNAVTATRDAINSALGELGGMTPAANAVNRGIVDASLAASDAAAVRNGTATLEQRGRFLRAMNLTPEQLEKLKTGQPTDVDPSRLEYLKNALGLPAGSSLAGPAVTTALGALEQRGQDIRYAYDTDRPGGRHSAGRAGLTPDDLSRLNKIGTNLYRGSLVGGVVVTAFDEWSKYERGEQDGGDAVASGVGAVGGGVLGGMAAGAAIGSFAGPIGTAVGAGIGAAIGSNLGSKTGKWVKGIFD</sequence>
<dbReference type="AlphaFoldDB" id="A0AAX3T776"/>
<dbReference type="Proteomes" id="UP001213504">
    <property type="component" value="Chromosome"/>
</dbReference>
<dbReference type="EMBL" id="CP121270">
    <property type="protein sequence ID" value="WFP24661.1"/>
    <property type="molecule type" value="Genomic_DNA"/>
</dbReference>
<dbReference type="RefSeq" id="WP_278072503.1">
    <property type="nucleotide sequence ID" value="NZ_CBDRNE010000009.1"/>
</dbReference>
<organism evidence="1 2">
    <name type="scientific">Gordonia hongkongensis</name>
    <dbReference type="NCBI Taxonomy" id="1701090"/>
    <lineage>
        <taxon>Bacteria</taxon>
        <taxon>Bacillati</taxon>
        <taxon>Actinomycetota</taxon>
        <taxon>Actinomycetes</taxon>
        <taxon>Mycobacteriales</taxon>
        <taxon>Gordoniaceae</taxon>
        <taxon>Gordonia</taxon>
    </lineage>
</organism>
<evidence type="ECO:0000313" key="1">
    <source>
        <dbReference type="EMBL" id="WFP24661.1"/>
    </source>
</evidence>
<accession>A0AAX3T776</accession>
<evidence type="ECO:0008006" key="3">
    <source>
        <dbReference type="Google" id="ProtNLM"/>
    </source>
</evidence>
<evidence type="ECO:0000313" key="2">
    <source>
        <dbReference type="Proteomes" id="UP001213504"/>
    </source>
</evidence>